<organism evidence="5 6">
    <name type="scientific">Paramecium primaurelia</name>
    <dbReference type="NCBI Taxonomy" id="5886"/>
    <lineage>
        <taxon>Eukaryota</taxon>
        <taxon>Sar</taxon>
        <taxon>Alveolata</taxon>
        <taxon>Ciliophora</taxon>
        <taxon>Intramacronucleata</taxon>
        <taxon>Oligohymenophorea</taxon>
        <taxon>Peniculida</taxon>
        <taxon>Parameciidae</taxon>
        <taxon>Paramecium</taxon>
    </lineage>
</organism>
<dbReference type="PANTHER" id="PTHR11782:SF83">
    <property type="entry name" value="GUANOSINE-DIPHOSPHATASE"/>
    <property type="match status" value="1"/>
</dbReference>
<dbReference type="Proteomes" id="UP000688137">
    <property type="component" value="Unassembled WGS sequence"/>
</dbReference>
<dbReference type="GO" id="GO:0016020">
    <property type="term" value="C:membrane"/>
    <property type="evidence" value="ECO:0007669"/>
    <property type="project" value="TreeGrafter"/>
</dbReference>
<dbReference type="InterPro" id="IPR000407">
    <property type="entry name" value="GDA1_CD39_NTPase"/>
</dbReference>
<evidence type="ECO:0000313" key="5">
    <source>
        <dbReference type="EMBL" id="CAD8108717.1"/>
    </source>
</evidence>
<protein>
    <recommendedName>
        <fullName evidence="7">Apyrase</fullName>
    </recommendedName>
</protein>
<evidence type="ECO:0000256" key="2">
    <source>
        <dbReference type="ARBA" id="ARBA00022801"/>
    </source>
</evidence>
<keyword evidence="4" id="KW-0547">Nucleotide-binding</keyword>
<dbReference type="AlphaFoldDB" id="A0A8S1PZ98"/>
<dbReference type="GO" id="GO:0005524">
    <property type="term" value="F:ATP binding"/>
    <property type="evidence" value="ECO:0007669"/>
    <property type="project" value="UniProtKB-KW"/>
</dbReference>
<sequence>MIQILLLLGVVIANNLRFKAKGTIPNLWNIQASTCNGVMFDAGSSGTRVYVYSWNCRETQTMPYVTLSEKSIEKKVKPGLASFASKLNEIPNYLQPLIDFAIANIPKSMMAYTPIMLGATAGMRLLTIQQQTDIIKEVQRIFSKSGLLFLSEQWARVISGQEEGAYMWLSLNYLLQKMSNQEQATTIDLGGASTQISFKPKGLIEDGVMDLIIPNLNEYEIFSSSYLLYGMDQALIQVHKQFQDNDTFTITTPCYFNGYENVYEHDARFRVIGQGNYTECKKLIRQYLNNDPQNCQHSNCGINGQYQPKIDGNIIYAISGVQSMVSLFGFENYTLTQYSNKVFSFTSLLWSDIEQIPEYISNPYITTDFFSSIYVDELLSYGYGINKDQLIYSPDKIENISPSWTVAAMFYQLAQIQCQYDSPVCIQLIK</sequence>
<feature type="active site" description="Proton acceptor" evidence="3">
    <location>
        <position position="163"/>
    </location>
</feature>
<accession>A0A8S1PZ98</accession>
<feature type="binding site" evidence="4">
    <location>
        <begin position="191"/>
        <end position="195"/>
    </location>
    <ligand>
        <name>ATP</name>
        <dbReference type="ChEBI" id="CHEBI:30616"/>
    </ligand>
</feature>
<dbReference type="CDD" id="cd24003">
    <property type="entry name" value="ASKHA_NBD_GDA1_CD39_NTPase"/>
    <property type="match status" value="1"/>
</dbReference>
<dbReference type="GO" id="GO:0017110">
    <property type="term" value="F:nucleoside diphosphate phosphatase activity"/>
    <property type="evidence" value="ECO:0007669"/>
    <property type="project" value="TreeGrafter"/>
</dbReference>
<comment type="similarity">
    <text evidence="1">Belongs to the GDA1/CD39 NTPase family.</text>
</comment>
<keyword evidence="2" id="KW-0378">Hydrolase</keyword>
<dbReference type="PANTHER" id="PTHR11782">
    <property type="entry name" value="ADENOSINE/GUANOSINE DIPHOSPHATASE"/>
    <property type="match status" value="1"/>
</dbReference>
<evidence type="ECO:0000256" key="1">
    <source>
        <dbReference type="ARBA" id="ARBA00009283"/>
    </source>
</evidence>
<proteinExistence type="inferred from homology"/>
<gene>
    <name evidence="5" type="ORF">PPRIM_AZ9-3.1.T1380023</name>
</gene>
<evidence type="ECO:0000256" key="3">
    <source>
        <dbReference type="PIRSR" id="PIRSR600407-1"/>
    </source>
</evidence>
<evidence type="ECO:0008006" key="7">
    <source>
        <dbReference type="Google" id="ProtNLM"/>
    </source>
</evidence>
<dbReference type="Pfam" id="PF01150">
    <property type="entry name" value="GDA1_CD39"/>
    <property type="match status" value="1"/>
</dbReference>
<comment type="caution">
    <text evidence="5">The sequence shown here is derived from an EMBL/GenBank/DDBJ whole genome shotgun (WGS) entry which is preliminary data.</text>
</comment>
<dbReference type="EMBL" id="CAJJDM010000142">
    <property type="protein sequence ID" value="CAD8108717.1"/>
    <property type="molecule type" value="Genomic_DNA"/>
</dbReference>
<evidence type="ECO:0000313" key="6">
    <source>
        <dbReference type="Proteomes" id="UP000688137"/>
    </source>
</evidence>
<keyword evidence="4" id="KW-0067">ATP-binding</keyword>
<reference evidence="5" key="1">
    <citation type="submission" date="2021-01" db="EMBL/GenBank/DDBJ databases">
        <authorList>
            <consortium name="Genoscope - CEA"/>
            <person name="William W."/>
        </authorList>
    </citation>
    <scope>NUCLEOTIDE SEQUENCE</scope>
</reference>
<dbReference type="OMA" id="WTCRIKE"/>
<dbReference type="GO" id="GO:0009134">
    <property type="term" value="P:nucleoside diphosphate catabolic process"/>
    <property type="evidence" value="ECO:0007669"/>
    <property type="project" value="TreeGrafter"/>
</dbReference>
<evidence type="ECO:0000256" key="4">
    <source>
        <dbReference type="PIRSR" id="PIRSR600407-2"/>
    </source>
</evidence>
<keyword evidence="6" id="KW-1185">Reference proteome</keyword>
<name>A0A8S1PZ98_PARPR</name>